<evidence type="ECO:0000256" key="9">
    <source>
        <dbReference type="ARBA" id="ARBA00022989"/>
    </source>
</evidence>
<accession>A0A6G8IKL3</accession>
<evidence type="ECO:0000313" key="14">
    <source>
        <dbReference type="EMBL" id="QIM53555.1"/>
    </source>
</evidence>
<evidence type="ECO:0000256" key="5">
    <source>
        <dbReference type="ARBA" id="ARBA00022617"/>
    </source>
</evidence>
<dbReference type="GO" id="GO:0005886">
    <property type="term" value="C:plasma membrane"/>
    <property type="evidence" value="ECO:0007669"/>
    <property type="project" value="UniProtKB-SubCell"/>
</dbReference>
<evidence type="ECO:0000259" key="13">
    <source>
        <dbReference type="Pfam" id="PF01292"/>
    </source>
</evidence>
<comment type="similarity">
    <text evidence="2">Belongs to the HupC/HyaC/HydC family.</text>
</comment>
<evidence type="ECO:0000256" key="7">
    <source>
        <dbReference type="ARBA" id="ARBA00022723"/>
    </source>
</evidence>
<dbReference type="KEGG" id="hcz:G9Q37_16060"/>
<evidence type="ECO:0000256" key="12">
    <source>
        <dbReference type="SAM" id="Phobius"/>
    </source>
</evidence>
<keyword evidence="8" id="KW-0249">Electron transport</keyword>
<gene>
    <name evidence="14" type="ORF">G9Q37_16060</name>
</gene>
<dbReference type="GO" id="GO:0020037">
    <property type="term" value="F:heme binding"/>
    <property type="evidence" value="ECO:0007669"/>
    <property type="project" value="TreeGrafter"/>
</dbReference>
<dbReference type="Proteomes" id="UP000503162">
    <property type="component" value="Chromosome"/>
</dbReference>
<evidence type="ECO:0000256" key="11">
    <source>
        <dbReference type="ARBA" id="ARBA00023136"/>
    </source>
</evidence>
<keyword evidence="11 12" id="KW-0472">Membrane</keyword>
<evidence type="ECO:0000256" key="1">
    <source>
        <dbReference type="ARBA" id="ARBA00004651"/>
    </source>
</evidence>
<evidence type="ECO:0000256" key="8">
    <source>
        <dbReference type="ARBA" id="ARBA00022982"/>
    </source>
</evidence>
<dbReference type="AlphaFoldDB" id="A0A6G8IKL3"/>
<sequence length="223" mass="24258">MHPVRIWDLPTRVFHWLLALSVFGLIVTGTLGGSWMNWHMRLGYAVLALLLFRLVWGLIGGHWSRFASFLYGPGALMRYLRGQSPADHSAGHSPLGALSVFALLFILLAQVGTGLISDDEIATFGPLVRFVSGETVAAATGYHKEVGKLLILGLVVLHIAAIVVYRLVKRQALTRAMLTGDKQLPAPVPASRDTLGTRLLALSVLLASGAVVWWLVRLGQVTY</sequence>
<feature type="transmembrane region" description="Helical" evidence="12">
    <location>
        <begin position="93"/>
        <end position="116"/>
    </location>
</feature>
<keyword evidence="4" id="KW-1003">Cell membrane</keyword>
<dbReference type="GO" id="GO:0005506">
    <property type="term" value="F:iron ion binding"/>
    <property type="evidence" value="ECO:0007669"/>
    <property type="project" value="InterPro"/>
</dbReference>
<feature type="transmembrane region" description="Helical" evidence="12">
    <location>
        <begin position="13"/>
        <end position="35"/>
    </location>
</feature>
<evidence type="ECO:0000256" key="4">
    <source>
        <dbReference type="ARBA" id="ARBA00022475"/>
    </source>
</evidence>
<dbReference type="Pfam" id="PF01292">
    <property type="entry name" value="Ni_hydr_CYTB"/>
    <property type="match status" value="1"/>
</dbReference>
<keyword evidence="3" id="KW-0813">Transport</keyword>
<dbReference type="GO" id="GO:0022904">
    <property type="term" value="P:respiratory electron transport chain"/>
    <property type="evidence" value="ECO:0007669"/>
    <property type="project" value="InterPro"/>
</dbReference>
<protein>
    <submittedName>
        <fullName evidence="14">Cytochrome B</fullName>
    </submittedName>
</protein>
<evidence type="ECO:0000313" key="15">
    <source>
        <dbReference type="Proteomes" id="UP000503162"/>
    </source>
</evidence>
<feature type="transmembrane region" description="Helical" evidence="12">
    <location>
        <begin position="149"/>
        <end position="168"/>
    </location>
</feature>
<dbReference type="EMBL" id="CP049989">
    <property type="protein sequence ID" value="QIM53555.1"/>
    <property type="molecule type" value="Genomic_DNA"/>
</dbReference>
<keyword evidence="10" id="KW-0408">Iron</keyword>
<feature type="transmembrane region" description="Helical" evidence="12">
    <location>
        <begin position="42"/>
        <end position="59"/>
    </location>
</feature>
<reference evidence="14 15" key="1">
    <citation type="submission" date="2020-03" db="EMBL/GenBank/DDBJ databases">
        <title>Hydrogenophaga sp. nov. isolated from cyanobacterial mat.</title>
        <authorList>
            <person name="Thorat V."/>
            <person name="Kirdat K."/>
            <person name="Tiwarekar B."/>
            <person name="Costa E.D."/>
            <person name="Yadav A."/>
        </authorList>
    </citation>
    <scope>NUCLEOTIDE SEQUENCE [LARGE SCALE GENOMIC DNA]</scope>
    <source>
        <strain evidence="14 15">BA0156</strain>
    </source>
</reference>
<keyword evidence="5" id="KW-0349">Heme</keyword>
<dbReference type="PANTHER" id="PTHR30485:SF2">
    <property type="entry name" value="BLL0597 PROTEIN"/>
    <property type="match status" value="1"/>
</dbReference>
<dbReference type="RefSeq" id="WP_166228683.1">
    <property type="nucleotide sequence ID" value="NZ_CP049989.1"/>
</dbReference>
<keyword evidence="9 12" id="KW-1133">Transmembrane helix</keyword>
<dbReference type="SUPFAM" id="SSF81342">
    <property type="entry name" value="Transmembrane di-heme cytochromes"/>
    <property type="match status" value="1"/>
</dbReference>
<dbReference type="InterPro" id="IPR000516">
    <property type="entry name" value="Ni-dep_Hydgase_cyt-B"/>
</dbReference>
<dbReference type="Gene3D" id="1.20.950.20">
    <property type="entry name" value="Transmembrane di-heme cytochromes, Chain C"/>
    <property type="match status" value="1"/>
</dbReference>
<dbReference type="PANTHER" id="PTHR30485">
    <property type="entry name" value="NI/FE-HYDROGENASE 1 B-TYPE CYTOCHROME SUBUNIT"/>
    <property type="match status" value="1"/>
</dbReference>
<dbReference type="InterPro" id="IPR011577">
    <property type="entry name" value="Cyt_b561_bac/Ni-Hgenase"/>
</dbReference>
<keyword evidence="7" id="KW-0479">Metal-binding</keyword>
<dbReference type="GO" id="GO:0009055">
    <property type="term" value="F:electron transfer activity"/>
    <property type="evidence" value="ECO:0007669"/>
    <property type="project" value="InterPro"/>
</dbReference>
<keyword evidence="15" id="KW-1185">Reference proteome</keyword>
<comment type="subcellular location">
    <subcellularLocation>
        <location evidence="1">Cell membrane</location>
        <topology evidence="1">Multi-pass membrane protein</topology>
    </subcellularLocation>
</comment>
<dbReference type="InterPro" id="IPR016174">
    <property type="entry name" value="Di-haem_cyt_TM"/>
</dbReference>
<feature type="domain" description="Cytochrome b561 bacterial/Ni-hydrogenase" evidence="13">
    <location>
        <begin position="7"/>
        <end position="180"/>
    </location>
</feature>
<organism evidence="14 15">
    <name type="scientific">Hydrogenophaga crocea</name>
    <dbReference type="NCBI Taxonomy" id="2716225"/>
    <lineage>
        <taxon>Bacteria</taxon>
        <taxon>Pseudomonadati</taxon>
        <taxon>Pseudomonadota</taxon>
        <taxon>Betaproteobacteria</taxon>
        <taxon>Burkholderiales</taxon>
        <taxon>Comamonadaceae</taxon>
        <taxon>Hydrogenophaga</taxon>
    </lineage>
</organism>
<dbReference type="PROSITE" id="PS00882">
    <property type="entry name" value="NI_HGENASE_CYTB_1"/>
    <property type="match status" value="1"/>
</dbReference>
<evidence type="ECO:0000256" key="3">
    <source>
        <dbReference type="ARBA" id="ARBA00022448"/>
    </source>
</evidence>
<feature type="transmembrane region" description="Helical" evidence="12">
    <location>
        <begin position="199"/>
        <end position="216"/>
    </location>
</feature>
<dbReference type="InterPro" id="IPR051542">
    <property type="entry name" value="Hydrogenase_cytochrome"/>
</dbReference>
<evidence type="ECO:0000256" key="2">
    <source>
        <dbReference type="ARBA" id="ARBA00008622"/>
    </source>
</evidence>
<evidence type="ECO:0000256" key="10">
    <source>
        <dbReference type="ARBA" id="ARBA00023004"/>
    </source>
</evidence>
<keyword evidence="6 12" id="KW-0812">Transmembrane</keyword>
<proteinExistence type="inferred from homology"/>
<evidence type="ECO:0000256" key="6">
    <source>
        <dbReference type="ARBA" id="ARBA00022692"/>
    </source>
</evidence>
<name>A0A6G8IKL3_9BURK</name>